<keyword evidence="3" id="KW-1185">Reference proteome</keyword>
<organism evidence="2 3">
    <name type="scientific">Dreissena polymorpha</name>
    <name type="common">Zebra mussel</name>
    <name type="synonym">Mytilus polymorpha</name>
    <dbReference type="NCBI Taxonomy" id="45954"/>
    <lineage>
        <taxon>Eukaryota</taxon>
        <taxon>Metazoa</taxon>
        <taxon>Spiralia</taxon>
        <taxon>Lophotrochozoa</taxon>
        <taxon>Mollusca</taxon>
        <taxon>Bivalvia</taxon>
        <taxon>Autobranchia</taxon>
        <taxon>Heteroconchia</taxon>
        <taxon>Euheterodonta</taxon>
        <taxon>Imparidentia</taxon>
        <taxon>Neoheterodontei</taxon>
        <taxon>Myida</taxon>
        <taxon>Dreissenoidea</taxon>
        <taxon>Dreissenidae</taxon>
        <taxon>Dreissena</taxon>
    </lineage>
</organism>
<accession>A0A9D4G592</accession>
<proteinExistence type="predicted"/>
<dbReference type="Proteomes" id="UP000828390">
    <property type="component" value="Unassembled WGS sequence"/>
</dbReference>
<name>A0A9D4G592_DREPO</name>
<feature type="compositionally biased region" description="Polar residues" evidence="1">
    <location>
        <begin position="1245"/>
        <end position="1255"/>
    </location>
</feature>
<evidence type="ECO:0000313" key="2">
    <source>
        <dbReference type="EMBL" id="KAH3810789.1"/>
    </source>
</evidence>
<gene>
    <name evidence="2" type="ORF">DPMN_139187</name>
</gene>
<evidence type="ECO:0000256" key="1">
    <source>
        <dbReference type="SAM" id="MobiDB-lite"/>
    </source>
</evidence>
<sequence>MENSSDVPISAMDNIVKLICDGAVPCTGTESVEQSGTVTFVQVCFSDKTEHDRAPVEELAKHNRDTGEHVLTETSYTQKIVGDIVTEIAMSNAHVKQKTIGNCYTSDLSDECSETPTKQSTCVVTKQENDKFKDTNGKTNAPKSKGNHVQTIEGTSLIENMLTNTSVQSDQTKAVEKDENTLNHQDEDQGHEDAGLDFGETYDNKVIGEGATQMNKYHDSKLKVDRTDMKDIVDIQIWKEDQVETIKGLALPPVTSCFNCHEIELDTKSVTQVFQKPGIEKKDNLSSKESIDAKEINNKGSKDMLFGSKTSCNITRDIKKGSCNTLKNSDDSTEKTDFDFIEGYNIISRDSVKANNSPKALDKNVKKKLGKTKQRLFQNCKYVDHDSVESSQEIERKEEVLECKMVPVVELCELGGACTKQFVNTCAFDKTQSLDSLSKNTHVKKTGLNHVVPVLQTSDSSHAFRPVQSVAHKKKDDNRVGQASKEIEIKHNEENKISAWVRDINITNDTIIDNTNNNTECGVTRQLSTGFTVHSGYIERRHSSEKMKPFKSSQQLKIQIDGQNTCDTIDEEDTNLEESVTILPTDKSEEHFFSNNESLRPTSINKMNQSEESVFQQEGSTDGASHVKNIIKNTVRIVSDDMKPGCLHSTSAGKSLPLSASLLITNTFKTVSKQHSECVDIMGGLDSEANLFRSISRGSSPSLESLNRTSPLSPLSLSPFCFTNLISPLPPSPVRDLQRVSPLSPTQLGEGDQVRNCTSHKHEHKCVKTEVASNYTSNDNSSQEKIQELPMGVHGNVMINSENSVGFKVRISEIKKEDECGKINAEQSTPFTVKIERQMPVKTINNENDVSHNAGDDKKQVSDRTGDDQKQVSDMTQDDKKQVSDMTQDDKKQVSEMTQDDKKQVPDRTWNDKKQVSDMTQDDKKQVSDMTQDDKKQVPDMTQDDKKQVPDMTQNDKKQVSEMTQNDKKQVPDMTQDDKKQVSDRTWNDKKQVSNKTIENEKDVPIKTIDNEKEVSHKAGDNKELVLQKTDDKSKQVSEIYGCLDDTESNANYPHKTAENGFKEKSVKKNAHTVEDGKVIKEKRIGEKKNMDSLLHKSDSGTVLQKEVEISNLAQSKLSTNEIKSEMNLKFEMNESFEDNSLTGEGEMSSVSEVPGDIGQIQKSKSYKFIPNVKSDKDKGPVKSQTVSARVVPLDLMKLSPVPAIISPIKTPVCKVTKVIQPRSKAVNLTECFIPKQYKRRSEDTQATTKQQNQDSTRREKLKKLKQDVANSDLCSKQIMSNSLVKKEKETKTFQNVGELGCVRKSGRVMLRKRSKSPDNKNGYRETDVSHKEVDIETASIPTVTIDDTQAGYGAGDCDLDIDDITKEEEKVPSGMDNWAFKRRTRLAHKSDIRPLRPGYVL</sequence>
<feature type="region of interest" description="Disordered" evidence="1">
    <location>
        <begin position="1240"/>
        <end position="1262"/>
    </location>
</feature>
<dbReference type="EMBL" id="JAIWYP010000006">
    <property type="protein sequence ID" value="KAH3810789.1"/>
    <property type="molecule type" value="Genomic_DNA"/>
</dbReference>
<feature type="compositionally biased region" description="Basic and acidic residues" evidence="1">
    <location>
        <begin position="854"/>
        <end position="999"/>
    </location>
</feature>
<evidence type="ECO:0000313" key="3">
    <source>
        <dbReference type="Proteomes" id="UP000828390"/>
    </source>
</evidence>
<comment type="caution">
    <text evidence="2">The sequence shown here is derived from an EMBL/GenBank/DDBJ whole genome shotgun (WGS) entry which is preliminary data.</text>
</comment>
<reference evidence="2" key="2">
    <citation type="submission" date="2020-11" db="EMBL/GenBank/DDBJ databases">
        <authorList>
            <person name="McCartney M.A."/>
            <person name="Auch B."/>
            <person name="Kono T."/>
            <person name="Mallez S."/>
            <person name="Becker A."/>
            <person name="Gohl D.M."/>
            <person name="Silverstein K.A.T."/>
            <person name="Koren S."/>
            <person name="Bechman K.B."/>
            <person name="Herman A."/>
            <person name="Abrahante J.E."/>
            <person name="Garbe J."/>
        </authorList>
    </citation>
    <scope>NUCLEOTIDE SEQUENCE</scope>
    <source>
        <strain evidence="2">Duluth1</strain>
        <tissue evidence="2">Whole animal</tissue>
    </source>
</reference>
<protein>
    <submittedName>
        <fullName evidence="2">Uncharacterized protein</fullName>
    </submittedName>
</protein>
<reference evidence="2" key="1">
    <citation type="journal article" date="2019" name="bioRxiv">
        <title>The Genome of the Zebra Mussel, Dreissena polymorpha: A Resource for Invasive Species Research.</title>
        <authorList>
            <person name="McCartney M.A."/>
            <person name="Auch B."/>
            <person name="Kono T."/>
            <person name="Mallez S."/>
            <person name="Zhang Y."/>
            <person name="Obille A."/>
            <person name="Becker A."/>
            <person name="Abrahante J.E."/>
            <person name="Garbe J."/>
            <person name="Badalamenti J.P."/>
            <person name="Herman A."/>
            <person name="Mangelson H."/>
            <person name="Liachko I."/>
            <person name="Sullivan S."/>
            <person name="Sone E.D."/>
            <person name="Koren S."/>
            <person name="Silverstein K.A.T."/>
            <person name="Beckman K.B."/>
            <person name="Gohl D.M."/>
        </authorList>
    </citation>
    <scope>NUCLEOTIDE SEQUENCE</scope>
    <source>
        <strain evidence="2">Duluth1</strain>
        <tissue evidence="2">Whole animal</tissue>
    </source>
</reference>
<feature type="region of interest" description="Disordered" evidence="1">
    <location>
        <begin position="843"/>
        <end position="999"/>
    </location>
</feature>